<gene>
    <name evidence="1" type="ORF">CTRU02_211129</name>
</gene>
<organism evidence="1 2">
    <name type="scientific">Colletotrichum truncatum</name>
    <name type="common">Anthracnose fungus</name>
    <name type="synonym">Colletotrichum capsici</name>
    <dbReference type="NCBI Taxonomy" id="5467"/>
    <lineage>
        <taxon>Eukaryota</taxon>
        <taxon>Fungi</taxon>
        <taxon>Dikarya</taxon>
        <taxon>Ascomycota</taxon>
        <taxon>Pezizomycotina</taxon>
        <taxon>Sordariomycetes</taxon>
        <taxon>Hypocreomycetidae</taxon>
        <taxon>Glomerellales</taxon>
        <taxon>Glomerellaceae</taxon>
        <taxon>Colletotrichum</taxon>
        <taxon>Colletotrichum truncatum species complex</taxon>
    </lineage>
</organism>
<keyword evidence="2" id="KW-1185">Reference proteome</keyword>
<accession>A0ACC3YQY0</accession>
<evidence type="ECO:0000313" key="2">
    <source>
        <dbReference type="Proteomes" id="UP000805649"/>
    </source>
</evidence>
<name>A0ACC3YQY0_COLTU</name>
<comment type="caution">
    <text evidence="1">The sequence shown here is derived from an EMBL/GenBank/DDBJ whole genome shotgun (WGS) entry which is preliminary data.</text>
</comment>
<reference evidence="1 2" key="1">
    <citation type="journal article" date="2020" name="Phytopathology">
        <title>Genome Sequence Resources of Colletotrichum truncatum, C. plurivorum, C. musicola, and C. sojae: Four Species Pathogenic to Soybean (Glycine max).</title>
        <authorList>
            <person name="Rogerio F."/>
            <person name="Boufleur T.R."/>
            <person name="Ciampi-Guillardi M."/>
            <person name="Sukno S.A."/>
            <person name="Thon M.R."/>
            <person name="Massola Junior N.S."/>
            <person name="Baroncelli R."/>
        </authorList>
    </citation>
    <scope>NUCLEOTIDE SEQUENCE [LARGE SCALE GENOMIC DNA]</scope>
    <source>
        <strain evidence="1 2">CMES1059</strain>
    </source>
</reference>
<dbReference type="Proteomes" id="UP000805649">
    <property type="component" value="Unassembled WGS sequence"/>
</dbReference>
<sequence>MLRLRSPTFLMKMLTGASSLTQRRSRRPLANIVQLNTPPQLHTLHRIELFWPDRHFQ</sequence>
<dbReference type="EMBL" id="VUJX02000007">
    <property type="protein sequence ID" value="KAL0934330.1"/>
    <property type="molecule type" value="Genomic_DNA"/>
</dbReference>
<proteinExistence type="predicted"/>
<protein>
    <submittedName>
        <fullName evidence="1">Uncharacterized protein</fullName>
    </submittedName>
</protein>
<evidence type="ECO:0000313" key="1">
    <source>
        <dbReference type="EMBL" id="KAL0934330.1"/>
    </source>
</evidence>